<keyword evidence="6 7" id="KW-0694">RNA-binding</keyword>
<dbReference type="PROSITE" id="PS01175">
    <property type="entry name" value="RIBONUCLEASE_II"/>
    <property type="match status" value="1"/>
</dbReference>
<dbReference type="SMART" id="SM00955">
    <property type="entry name" value="RNB"/>
    <property type="match status" value="1"/>
</dbReference>
<dbReference type="Gene3D" id="2.40.50.140">
    <property type="entry name" value="Nucleic acid-binding proteins"/>
    <property type="match status" value="1"/>
</dbReference>
<evidence type="ECO:0000256" key="7">
    <source>
        <dbReference type="HAMAP-Rule" id="MF_01895"/>
    </source>
</evidence>
<keyword evidence="2 7" id="KW-0963">Cytoplasm</keyword>
<keyword evidence="11" id="KW-1185">Reference proteome</keyword>
<dbReference type="InterPro" id="IPR050180">
    <property type="entry name" value="RNR_Ribonuclease"/>
</dbReference>
<dbReference type="PANTHER" id="PTHR23355:SF9">
    <property type="entry name" value="DIS3-LIKE EXONUCLEASE 2"/>
    <property type="match status" value="1"/>
</dbReference>
<accession>A0A918NC54</accession>
<comment type="caution">
    <text evidence="10">The sequence shown here is derived from an EMBL/GenBank/DDBJ whole genome shotgun (WGS) entry which is preliminary data.</text>
</comment>
<dbReference type="Pfam" id="PF00773">
    <property type="entry name" value="RNB"/>
    <property type="match status" value="1"/>
</dbReference>
<dbReference type="EMBL" id="BMYV01000001">
    <property type="protein sequence ID" value="GGX57059.1"/>
    <property type="molecule type" value="Genomic_DNA"/>
</dbReference>
<dbReference type="InterPro" id="IPR004476">
    <property type="entry name" value="RNase_II/RNase_R"/>
</dbReference>
<dbReference type="GO" id="GO:0006402">
    <property type="term" value="P:mRNA catabolic process"/>
    <property type="evidence" value="ECO:0007669"/>
    <property type="project" value="TreeGrafter"/>
</dbReference>
<keyword evidence="3 7" id="KW-0540">Nuclease</keyword>
<feature type="region of interest" description="Disordered" evidence="8">
    <location>
        <begin position="713"/>
        <end position="744"/>
    </location>
</feature>
<dbReference type="InterPro" id="IPR012340">
    <property type="entry name" value="NA-bd_OB-fold"/>
</dbReference>
<evidence type="ECO:0000256" key="8">
    <source>
        <dbReference type="SAM" id="MobiDB-lite"/>
    </source>
</evidence>
<feature type="domain" description="S1 motif" evidence="9">
    <location>
        <begin position="632"/>
        <end position="713"/>
    </location>
</feature>
<comment type="function">
    <text evidence="7">3'-5' exoribonuclease that releases 5'-nucleoside monophosphates and is involved in maturation of structured RNAs.</text>
</comment>
<dbReference type="GO" id="GO:0008859">
    <property type="term" value="F:exoribonuclease II activity"/>
    <property type="evidence" value="ECO:0007669"/>
    <property type="project" value="UniProtKB-UniRule"/>
</dbReference>
<evidence type="ECO:0000313" key="11">
    <source>
        <dbReference type="Proteomes" id="UP000600865"/>
    </source>
</evidence>
<feature type="compositionally biased region" description="Basic residues" evidence="8">
    <location>
        <begin position="721"/>
        <end position="744"/>
    </location>
</feature>
<dbReference type="InterPro" id="IPR003029">
    <property type="entry name" value="S1_domain"/>
</dbReference>
<proteinExistence type="inferred from homology"/>
<protein>
    <recommendedName>
        <fullName evidence="7">Ribonuclease R</fullName>
        <shortName evidence="7">RNase R</shortName>
        <ecNumber evidence="7">3.1.13.1</ecNumber>
    </recommendedName>
</protein>
<dbReference type="InterPro" id="IPR022966">
    <property type="entry name" value="RNase_II/R_CS"/>
</dbReference>
<dbReference type="PROSITE" id="PS50126">
    <property type="entry name" value="S1"/>
    <property type="match status" value="1"/>
</dbReference>
<dbReference type="AlphaFoldDB" id="A0A918NC54"/>
<dbReference type="HAMAP" id="MF_01895">
    <property type="entry name" value="RNase_R"/>
    <property type="match status" value="1"/>
</dbReference>
<evidence type="ECO:0000256" key="3">
    <source>
        <dbReference type="ARBA" id="ARBA00022722"/>
    </source>
</evidence>
<evidence type="ECO:0000256" key="4">
    <source>
        <dbReference type="ARBA" id="ARBA00022801"/>
    </source>
</evidence>
<dbReference type="GO" id="GO:0005829">
    <property type="term" value="C:cytosol"/>
    <property type="evidence" value="ECO:0007669"/>
    <property type="project" value="TreeGrafter"/>
</dbReference>
<dbReference type="Proteomes" id="UP000600865">
    <property type="component" value="Unassembled WGS sequence"/>
</dbReference>
<evidence type="ECO:0000256" key="6">
    <source>
        <dbReference type="ARBA" id="ARBA00022884"/>
    </source>
</evidence>
<evidence type="ECO:0000259" key="9">
    <source>
        <dbReference type="PROSITE" id="PS50126"/>
    </source>
</evidence>
<reference evidence="10 11" key="1">
    <citation type="journal article" date="2014" name="Int. J. Syst. Evol. Microbiol.">
        <title>Complete genome sequence of Corynebacterium casei LMG S-19264T (=DSM 44701T), isolated from a smear-ripened cheese.</title>
        <authorList>
            <consortium name="US DOE Joint Genome Institute (JGI-PGF)"/>
            <person name="Walter F."/>
            <person name="Albersmeier A."/>
            <person name="Kalinowski J."/>
            <person name="Ruckert C."/>
        </authorList>
    </citation>
    <scope>NUCLEOTIDE SEQUENCE [LARGE SCALE GENOMIC DNA]</scope>
    <source>
        <strain evidence="10 11">KCTC 23968</strain>
    </source>
</reference>
<dbReference type="NCBIfam" id="TIGR02063">
    <property type="entry name" value="RNase_R"/>
    <property type="match status" value="1"/>
</dbReference>
<organism evidence="10 11">
    <name type="scientific">Litorimonas cladophorae</name>
    <dbReference type="NCBI Taxonomy" id="1220491"/>
    <lineage>
        <taxon>Bacteria</taxon>
        <taxon>Pseudomonadati</taxon>
        <taxon>Pseudomonadota</taxon>
        <taxon>Alphaproteobacteria</taxon>
        <taxon>Maricaulales</taxon>
        <taxon>Robiginitomaculaceae</taxon>
    </lineage>
</organism>
<comment type="subcellular location">
    <subcellularLocation>
        <location evidence="7">Cytoplasm</location>
    </subcellularLocation>
</comment>
<dbReference type="PANTHER" id="PTHR23355">
    <property type="entry name" value="RIBONUCLEASE"/>
    <property type="match status" value="1"/>
</dbReference>
<evidence type="ECO:0000256" key="2">
    <source>
        <dbReference type="ARBA" id="ARBA00022490"/>
    </source>
</evidence>
<name>A0A918NC54_9PROT</name>
<gene>
    <name evidence="7 10" type="primary">rnr</name>
    <name evidence="10" type="ORF">GCM10011309_02460</name>
</gene>
<evidence type="ECO:0000256" key="1">
    <source>
        <dbReference type="ARBA" id="ARBA00001849"/>
    </source>
</evidence>
<dbReference type="CDD" id="cd04471">
    <property type="entry name" value="S1_RNase_R"/>
    <property type="match status" value="1"/>
</dbReference>
<dbReference type="InterPro" id="IPR011805">
    <property type="entry name" value="RNase_R"/>
</dbReference>
<dbReference type="GO" id="GO:0003723">
    <property type="term" value="F:RNA binding"/>
    <property type="evidence" value="ECO:0007669"/>
    <property type="project" value="UniProtKB-UniRule"/>
</dbReference>
<dbReference type="NCBIfam" id="TIGR00358">
    <property type="entry name" value="3_prime_RNase"/>
    <property type="match status" value="1"/>
</dbReference>
<evidence type="ECO:0000256" key="5">
    <source>
        <dbReference type="ARBA" id="ARBA00022839"/>
    </source>
</evidence>
<dbReference type="InterPro" id="IPR001900">
    <property type="entry name" value="RNase_II/R"/>
</dbReference>
<evidence type="ECO:0000313" key="10">
    <source>
        <dbReference type="EMBL" id="GGX57059.1"/>
    </source>
</evidence>
<dbReference type="EC" id="3.1.13.1" evidence="7"/>
<keyword evidence="4 7" id="KW-0378">Hydrolase</keyword>
<dbReference type="RefSeq" id="WP_189580236.1">
    <property type="nucleotide sequence ID" value="NZ_BMYV01000001.1"/>
</dbReference>
<comment type="similarity">
    <text evidence="7">Belongs to the RNR ribonuclease family. RNase R subfamily.</text>
</comment>
<dbReference type="SUPFAM" id="SSF50249">
    <property type="entry name" value="Nucleic acid-binding proteins"/>
    <property type="match status" value="2"/>
</dbReference>
<sequence>MKLTRHNILDEIKARPDFYDNKKLARALGVKGDDRRELRQLLRKMEEDGVIKKSDRKTYRETDALPGVMVIKATRLDDGDLMGEPENWKGDGNPPQLLIFDTANRDKKRKTRDTRDTLKIGDRALCRIKVRDNGDAVATVMKKLGSGPTANLGVLYKGGRGWRIQPVSKKARHDYKPAKVPEGAEDQDLVWFQSSRRNEGDLRIANITEIIGSAKGGKAASLISLHENDIRVEFPDAVIEEAKALKLPKIEGPREDLRDLPLITIDPVDAKDFDDAIFAHPDKSDDNKGGWVCWVAIADVAAFVTPGSELDKEARERGNSVYLPDVVVPMLPHELSSDLCSLRPNEDRACMAVRMVFDKTGVKRKHTFKRGMMRSHARLTYGQAQEAFDGNAGEAAEPVLDILQDIYAAYGTLFKGREARAPLAIELPERRVHINEAGEVTGITVRDRFDAHKLIEEFMVQANVCAAESLAEKKTPAVVRFHDVPSGEKLKGLVDFLPALDMSFSMGERTTTSRLNKLLAQADKKDLSETVGMAVLRSQSQAVYSTDKSGHFGLNLTDYTHFTSPIRRYADLIVHRALIDTFNLGNDGMDKESASRLQEIAEHISATERKAMVAERDAKDRYIAAYLADRVGATFGARITGVTNFGLFITLDETGADGLIVARGLGHEFFQFDEKTRSLVGTESGNTYRFGRAVQVELEEATPVTGGLMFKMISKPEKGKPPKRNHRSASGHKSRGAKHKRKRR</sequence>
<keyword evidence="5 7" id="KW-0269">Exonuclease</keyword>
<comment type="catalytic activity">
    <reaction evidence="1 7">
        <text>Exonucleolytic cleavage in the 3'- to 5'-direction to yield nucleoside 5'-phosphates.</text>
        <dbReference type="EC" id="3.1.13.1"/>
    </reaction>
</comment>